<dbReference type="AlphaFoldDB" id="A0A2S9XQQ4"/>
<dbReference type="RefSeq" id="WP_146158601.1">
    <property type="nucleotide sequence ID" value="NZ_PVNL01000138.1"/>
</dbReference>
<evidence type="ECO:0000313" key="3">
    <source>
        <dbReference type="Proteomes" id="UP000238823"/>
    </source>
</evidence>
<gene>
    <name evidence="2" type="ORF">ENSA7_75000</name>
</gene>
<sequence length="216" mass="24203">MHASSSIRRKAPFTPWFAALILGATAHAGWLVHELRSEAHPTEQPTSVIVHVDARPTRTTAPSQQQPQRAIYRRDQARARPAASPRCRHVQAGSQPEEPAPLNLDIWVQRTDRYVYTIDRRVLDEVPFGPVDANLERIRVVAKTLAEARETAMSEASAGRAIELRNIHSGTPLWLLGLRNGDRLLAISTRGEVELDHVELSIERRGRPLALSYELI</sequence>
<dbReference type="OrthoDB" id="9894720at2"/>
<reference evidence="2 3" key="1">
    <citation type="submission" date="2018-03" db="EMBL/GenBank/DDBJ databases">
        <title>Draft Genome Sequences of the Obligatory Marine Myxobacteria Enhygromyxa salina SWB007.</title>
        <authorList>
            <person name="Poehlein A."/>
            <person name="Moghaddam J.A."/>
            <person name="Harms H."/>
            <person name="Alanjari M."/>
            <person name="Koenig G.M."/>
            <person name="Daniel R."/>
            <person name="Schaeberle T.F."/>
        </authorList>
    </citation>
    <scope>NUCLEOTIDE SEQUENCE [LARGE SCALE GENOMIC DNA]</scope>
    <source>
        <strain evidence="2 3">SWB007</strain>
    </source>
</reference>
<comment type="caution">
    <text evidence="2">The sequence shown here is derived from an EMBL/GenBank/DDBJ whole genome shotgun (WGS) entry which is preliminary data.</text>
</comment>
<evidence type="ECO:0000313" key="2">
    <source>
        <dbReference type="EMBL" id="PRP95186.1"/>
    </source>
</evidence>
<dbReference type="Proteomes" id="UP000238823">
    <property type="component" value="Unassembled WGS sequence"/>
</dbReference>
<accession>A0A2S9XQQ4</accession>
<dbReference type="EMBL" id="PVNL01000138">
    <property type="protein sequence ID" value="PRP95186.1"/>
    <property type="molecule type" value="Genomic_DNA"/>
</dbReference>
<evidence type="ECO:0000256" key="1">
    <source>
        <dbReference type="SAM" id="MobiDB-lite"/>
    </source>
</evidence>
<feature type="region of interest" description="Disordered" evidence="1">
    <location>
        <begin position="76"/>
        <end position="97"/>
    </location>
</feature>
<protein>
    <submittedName>
        <fullName evidence="2">Uncharacterized protein</fullName>
    </submittedName>
</protein>
<name>A0A2S9XQQ4_9BACT</name>
<organism evidence="2 3">
    <name type="scientific">Enhygromyxa salina</name>
    <dbReference type="NCBI Taxonomy" id="215803"/>
    <lineage>
        <taxon>Bacteria</taxon>
        <taxon>Pseudomonadati</taxon>
        <taxon>Myxococcota</taxon>
        <taxon>Polyangia</taxon>
        <taxon>Nannocystales</taxon>
        <taxon>Nannocystaceae</taxon>
        <taxon>Enhygromyxa</taxon>
    </lineage>
</organism>
<proteinExistence type="predicted"/>